<gene>
    <name evidence="1" type="ORF">SAMN05444267_10667</name>
</gene>
<dbReference type="AlphaFoldDB" id="A0A1M7KL33"/>
<accession>A0A1M7KL33</accession>
<proteinExistence type="predicted"/>
<dbReference type="Proteomes" id="UP000184364">
    <property type="component" value="Unassembled WGS sequence"/>
</dbReference>
<evidence type="ECO:0000313" key="2">
    <source>
        <dbReference type="Proteomes" id="UP000184364"/>
    </source>
</evidence>
<protein>
    <submittedName>
        <fullName evidence="1">Uncharacterized protein</fullName>
    </submittedName>
</protein>
<evidence type="ECO:0000313" key="1">
    <source>
        <dbReference type="EMBL" id="SHM66133.1"/>
    </source>
</evidence>
<keyword evidence="2" id="KW-1185">Reference proteome</keyword>
<name>A0A1M7KL33_9FLAO</name>
<organism evidence="1 2">
    <name type="scientific">Chryseobacterium polytrichastri</name>
    <dbReference type="NCBI Taxonomy" id="1302687"/>
    <lineage>
        <taxon>Bacteria</taxon>
        <taxon>Pseudomonadati</taxon>
        <taxon>Bacteroidota</taxon>
        <taxon>Flavobacteriia</taxon>
        <taxon>Flavobacteriales</taxon>
        <taxon>Weeksellaceae</taxon>
        <taxon>Chryseobacterium group</taxon>
        <taxon>Chryseobacterium</taxon>
    </lineage>
</organism>
<sequence>MISGLIIIVIFVYNQKTFYNIMENLNEEKLVYSTENLKKVTMEYLNSKKIDRKEWENFIKGRISSDSLIKLKVDMEKVWTKVELGTFREDIEL</sequence>
<reference evidence="2" key="1">
    <citation type="submission" date="2016-11" db="EMBL/GenBank/DDBJ databases">
        <authorList>
            <person name="Varghese N."/>
            <person name="Submissions S."/>
        </authorList>
    </citation>
    <scope>NUCLEOTIDE SEQUENCE [LARGE SCALE GENOMIC DNA]</scope>
    <source>
        <strain evidence="2">DSM 26899</strain>
    </source>
</reference>
<dbReference type="EMBL" id="FRAV01000066">
    <property type="protein sequence ID" value="SHM66133.1"/>
    <property type="molecule type" value="Genomic_DNA"/>
</dbReference>